<accession>A0AAW2U048</accession>
<organism evidence="8">
    <name type="scientific">Sesamum latifolium</name>
    <dbReference type="NCBI Taxonomy" id="2727402"/>
    <lineage>
        <taxon>Eukaryota</taxon>
        <taxon>Viridiplantae</taxon>
        <taxon>Streptophyta</taxon>
        <taxon>Embryophyta</taxon>
        <taxon>Tracheophyta</taxon>
        <taxon>Spermatophyta</taxon>
        <taxon>Magnoliopsida</taxon>
        <taxon>eudicotyledons</taxon>
        <taxon>Gunneridae</taxon>
        <taxon>Pentapetalae</taxon>
        <taxon>asterids</taxon>
        <taxon>lamiids</taxon>
        <taxon>Lamiales</taxon>
        <taxon>Pedaliaceae</taxon>
        <taxon>Sesamum</taxon>
    </lineage>
</organism>
<dbReference type="GO" id="GO:0016987">
    <property type="term" value="F:sigma factor activity"/>
    <property type="evidence" value="ECO:0007669"/>
    <property type="project" value="UniProtKB-KW"/>
</dbReference>
<proteinExistence type="inferred from homology"/>
<evidence type="ECO:0000256" key="2">
    <source>
        <dbReference type="ARBA" id="ARBA00023015"/>
    </source>
</evidence>
<sequence>MEAGRSLVSSPPQFPPRTHLRNCSSSSVLLLHDQVTPALTSLSTTLARHSPTSVLTQDHNESRSMLCSKDDSVFQLKQTLGMRQAVMAPASSSNDGNDNVDPDQYVNEFQLQLLRRPELWYLWPSLKTKEQFFPMTMESISNKNEKFIDVEADRVVALAREAFSACKEAAAIVKDAELFGAHLDDPSSIRGLAGVPAQRTVRSTRLVERQMKRRRVPKPKIEVQETNHRRKPESHRKLDEGFDPNDPLRLFLRGPETTQLLTAKEESELIVKIQELMKLQEMKSRLKVQFSREPTVVEWAAAVGISCQALQSQIHCGNSSRQKLICANFRMVVHIAKQYQGRGLSLQDLLQEGSMGLMRSVEKFKPQAGCRFATYAYWWIRQSIRKALFQHSRTIRLPENVYSLLSKVYEAKKLCIQQDQDTTFQEITADTTVEVPDVGVAKQLMRQHVRNLLSVLNPRERKIIRLRFGIENGEQKSLSEIGAGFGLSKERVRQLESRALYKLKQCLGSHGLAAYANMII</sequence>
<dbReference type="EMBL" id="JACGWN010000013">
    <property type="protein sequence ID" value="KAL0409935.1"/>
    <property type="molecule type" value="Genomic_DNA"/>
</dbReference>
<feature type="domain" description="RNA polymerase sigma-70" evidence="7">
    <location>
        <begin position="477"/>
        <end position="503"/>
    </location>
</feature>
<dbReference type="Pfam" id="PF04545">
    <property type="entry name" value="Sigma70_r4"/>
    <property type="match status" value="1"/>
</dbReference>
<dbReference type="PROSITE" id="PS00716">
    <property type="entry name" value="SIGMA70_2"/>
    <property type="match status" value="1"/>
</dbReference>
<protein>
    <submittedName>
        <fullName evidence="8">RNA polymerase sigma factor sigF, chloroplastic</fullName>
    </submittedName>
</protein>
<dbReference type="SUPFAM" id="SSF88659">
    <property type="entry name" value="Sigma3 and sigma4 domains of RNA polymerase sigma factors"/>
    <property type="match status" value="1"/>
</dbReference>
<keyword evidence="3" id="KW-0731">Sigma factor</keyword>
<dbReference type="PANTHER" id="PTHR30603:SF45">
    <property type="entry name" value="RNA POLYMERASE SIGMA FACTOR SIGF, CHLOROPLASTIC"/>
    <property type="match status" value="1"/>
</dbReference>
<feature type="domain" description="RNA polymerase sigma-70" evidence="6">
    <location>
        <begin position="348"/>
        <end position="361"/>
    </location>
</feature>
<dbReference type="NCBIfam" id="TIGR02937">
    <property type="entry name" value="sigma70-ECF"/>
    <property type="match status" value="1"/>
</dbReference>
<evidence type="ECO:0000256" key="4">
    <source>
        <dbReference type="ARBA" id="ARBA00023125"/>
    </source>
</evidence>
<keyword evidence="4" id="KW-0238">DNA-binding</keyword>
<keyword evidence="2" id="KW-0805">Transcription regulation</keyword>
<dbReference type="PRINTS" id="PR00046">
    <property type="entry name" value="SIGMA70FCT"/>
</dbReference>
<dbReference type="GO" id="GO:0003677">
    <property type="term" value="F:DNA binding"/>
    <property type="evidence" value="ECO:0007669"/>
    <property type="project" value="UniProtKB-KW"/>
</dbReference>
<comment type="similarity">
    <text evidence="1">Belongs to the sigma-70 factor family.</text>
</comment>
<evidence type="ECO:0000259" key="6">
    <source>
        <dbReference type="PROSITE" id="PS00715"/>
    </source>
</evidence>
<reference evidence="8" key="2">
    <citation type="journal article" date="2024" name="Plant">
        <title>Genomic evolution and insights into agronomic trait innovations of Sesamum species.</title>
        <authorList>
            <person name="Miao H."/>
            <person name="Wang L."/>
            <person name="Qu L."/>
            <person name="Liu H."/>
            <person name="Sun Y."/>
            <person name="Le M."/>
            <person name="Wang Q."/>
            <person name="Wei S."/>
            <person name="Zheng Y."/>
            <person name="Lin W."/>
            <person name="Duan Y."/>
            <person name="Cao H."/>
            <person name="Xiong S."/>
            <person name="Wang X."/>
            <person name="Wei L."/>
            <person name="Li C."/>
            <person name="Ma Q."/>
            <person name="Ju M."/>
            <person name="Zhao R."/>
            <person name="Li G."/>
            <person name="Mu C."/>
            <person name="Tian Q."/>
            <person name="Mei H."/>
            <person name="Zhang T."/>
            <person name="Gao T."/>
            <person name="Zhang H."/>
        </authorList>
    </citation>
    <scope>NUCLEOTIDE SEQUENCE</scope>
    <source>
        <strain evidence="8">KEN1</strain>
    </source>
</reference>
<dbReference type="Gene3D" id="1.10.10.10">
    <property type="entry name" value="Winged helix-like DNA-binding domain superfamily/Winged helix DNA-binding domain"/>
    <property type="match status" value="1"/>
</dbReference>
<keyword evidence="5" id="KW-0804">Transcription</keyword>
<dbReference type="Gene3D" id="1.20.120.1810">
    <property type="match status" value="1"/>
</dbReference>
<dbReference type="PANTHER" id="PTHR30603">
    <property type="entry name" value="RNA POLYMERASE SIGMA FACTOR RPO"/>
    <property type="match status" value="1"/>
</dbReference>
<name>A0AAW2U048_9LAMI</name>
<dbReference type="InterPro" id="IPR013324">
    <property type="entry name" value="RNA_pol_sigma_r3/r4-like"/>
</dbReference>
<dbReference type="InterPro" id="IPR036388">
    <property type="entry name" value="WH-like_DNA-bd_sf"/>
</dbReference>
<dbReference type="SUPFAM" id="SSF88946">
    <property type="entry name" value="Sigma2 domain of RNA polymerase sigma factors"/>
    <property type="match status" value="1"/>
</dbReference>
<dbReference type="InterPro" id="IPR014284">
    <property type="entry name" value="RNA_pol_sigma-70_dom"/>
</dbReference>
<dbReference type="CDD" id="cd06171">
    <property type="entry name" value="Sigma70_r4"/>
    <property type="match status" value="1"/>
</dbReference>
<evidence type="ECO:0000313" key="8">
    <source>
        <dbReference type="EMBL" id="KAL0409935.1"/>
    </source>
</evidence>
<reference evidence="8" key="1">
    <citation type="submission" date="2020-06" db="EMBL/GenBank/DDBJ databases">
        <authorList>
            <person name="Li T."/>
            <person name="Hu X."/>
            <person name="Zhang T."/>
            <person name="Song X."/>
            <person name="Zhang H."/>
            <person name="Dai N."/>
            <person name="Sheng W."/>
            <person name="Hou X."/>
            <person name="Wei L."/>
        </authorList>
    </citation>
    <scope>NUCLEOTIDE SEQUENCE</scope>
    <source>
        <strain evidence="8">KEN1</strain>
        <tissue evidence="8">Leaf</tissue>
    </source>
</reference>
<gene>
    <name evidence="8" type="ORF">Slati_3583200</name>
</gene>
<dbReference type="Pfam" id="PF04542">
    <property type="entry name" value="Sigma70_r2"/>
    <property type="match status" value="1"/>
</dbReference>
<dbReference type="InterPro" id="IPR013325">
    <property type="entry name" value="RNA_pol_sigma_r2"/>
</dbReference>
<dbReference type="AlphaFoldDB" id="A0AAW2U048"/>
<dbReference type="InterPro" id="IPR000943">
    <property type="entry name" value="RNA_pol_sigma70"/>
</dbReference>
<evidence type="ECO:0000259" key="7">
    <source>
        <dbReference type="PROSITE" id="PS00716"/>
    </source>
</evidence>
<dbReference type="InterPro" id="IPR050239">
    <property type="entry name" value="Sigma-70_RNA_pol_init_factors"/>
</dbReference>
<dbReference type="GO" id="GO:0006352">
    <property type="term" value="P:DNA-templated transcription initiation"/>
    <property type="evidence" value="ECO:0007669"/>
    <property type="project" value="InterPro"/>
</dbReference>
<evidence type="ECO:0000256" key="5">
    <source>
        <dbReference type="ARBA" id="ARBA00023163"/>
    </source>
</evidence>
<dbReference type="InterPro" id="IPR007630">
    <property type="entry name" value="RNA_pol_sigma70_r4"/>
</dbReference>
<dbReference type="PROSITE" id="PS00715">
    <property type="entry name" value="SIGMA70_1"/>
    <property type="match status" value="1"/>
</dbReference>
<dbReference type="InterPro" id="IPR007627">
    <property type="entry name" value="RNA_pol_sigma70_r2"/>
</dbReference>
<evidence type="ECO:0000256" key="3">
    <source>
        <dbReference type="ARBA" id="ARBA00023082"/>
    </source>
</evidence>
<evidence type="ECO:0000256" key="1">
    <source>
        <dbReference type="ARBA" id="ARBA00007788"/>
    </source>
</evidence>
<comment type="caution">
    <text evidence="8">The sequence shown here is derived from an EMBL/GenBank/DDBJ whole genome shotgun (WGS) entry which is preliminary data.</text>
</comment>